<dbReference type="AlphaFoldDB" id="A0ABD0WC08"/>
<evidence type="ECO:0000256" key="1">
    <source>
        <dbReference type="SAM" id="SignalP"/>
    </source>
</evidence>
<gene>
    <name evidence="2" type="ORF">UPYG_G00223450</name>
</gene>
<accession>A0ABD0WC08</accession>
<name>A0ABD0WC08_UMBPY</name>
<feature type="chain" id="PRO_5044863805" description="Secreted protein" evidence="1">
    <location>
        <begin position="19"/>
        <end position="131"/>
    </location>
</feature>
<comment type="caution">
    <text evidence="2">The sequence shown here is derived from an EMBL/GenBank/DDBJ whole genome shotgun (WGS) entry which is preliminary data.</text>
</comment>
<reference evidence="2 3" key="1">
    <citation type="submission" date="2024-06" db="EMBL/GenBank/DDBJ databases">
        <authorList>
            <person name="Pan Q."/>
            <person name="Wen M."/>
            <person name="Jouanno E."/>
            <person name="Zahm M."/>
            <person name="Klopp C."/>
            <person name="Cabau C."/>
            <person name="Louis A."/>
            <person name="Berthelot C."/>
            <person name="Parey E."/>
            <person name="Roest Crollius H."/>
            <person name="Montfort J."/>
            <person name="Robinson-Rechavi M."/>
            <person name="Bouchez O."/>
            <person name="Lampietro C."/>
            <person name="Lopez Roques C."/>
            <person name="Donnadieu C."/>
            <person name="Postlethwait J."/>
            <person name="Bobe J."/>
            <person name="Verreycken H."/>
            <person name="Guiguen Y."/>
        </authorList>
    </citation>
    <scope>NUCLEOTIDE SEQUENCE [LARGE SCALE GENOMIC DNA]</scope>
    <source>
        <strain evidence="2">Up_M1</strain>
        <tissue evidence="2">Testis</tissue>
    </source>
</reference>
<proteinExistence type="predicted"/>
<dbReference type="EMBL" id="JAGEUA010000007">
    <property type="protein sequence ID" value="KAL0969174.1"/>
    <property type="molecule type" value="Genomic_DNA"/>
</dbReference>
<keyword evidence="1" id="KW-0732">Signal</keyword>
<feature type="signal peptide" evidence="1">
    <location>
        <begin position="1"/>
        <end position="18"/>
    </location>
</feature>
<evidence type="ECO:0008006" key="4">
    <source>
        <dbReference type="Google" id="ProtNLM"/>
    </source>
</evidence>
<evidence type="ECO:0000313" key="3">
    <source>
        <dbReference type="Proteomes" id="UP001557470"/>
    </source>
</evidence>
<sequence length="131" mass="14579">MIFLLLELYACCSPGTRARKSDRCQRRSFCTSWVAYMASSTCTSWVAYMASSTCTSESASVHFSKFFIQSILIDYAQLCLDGAVAKADIISTSCSGKSPDSPKCQSDPALYGEDNCRQQLNRSKTLYWMQV</sequence>
<evidence type="ECO:0000313" key="2">
    <source>
        <dbReference type="EMBL" id="KAL0969174.1"/>
    </source>
</evidence>
<organism evidence="2 3">
    <name type="scientific">Umbra pygmaea</name>
    <name type="common">Eastern mudminnow</name>
    <dbReference type="NCBI Taxonomy" id="75934"/>
    <lineage>
        <taxon>Eukaryota</taxon>
        <taxon>Metazoa</taxon>
        <taxon>Chordata</taxon>
        <taxon>Craniata</taxon>
        <taxon>Vertebrata</taxon>
        <taxon>Euteleostomi</taxon>
        <taxon>Actinopterygii</taxon>
        <taxon>Neopterygii</taxon>
        <taxon>Teleostei</taxon>
        <taxon>Protacanthopterygii</taxon>
        <taxon>Esociformes</taxon>
        <taxon>Umbridae</taxon>
        <taxon>Umbra</taxon>
    </lineage>
</organism>
<dbReference type="Proteomes" id="UP001557470">
    <property type="component" value="Unassembled WGS sequence"/>
</dbReference>
<protein>
    <recommendedName>
        <fullName evidence="4">Secreted protein</fullName>
    </recommendedName>
</protein>
<keyword evidence="3" id="KW-1185">Reference proteome</keyword>